<name>A0A7H0GW30_9BACT</name>
<dbReference type="PANTHER" id="PTHR46969:SF1">
    <property type="entry name" value="BIFUNCTIONAL PROTEIN HLDE"/>
    <property type="match status" value="1"/>
</dbReference>
<dbReference type="RefSeq" id="WP_187732751.1">
    <property type="nucleotide sequence ID" value="NZ_CP060784.1"/>
</dbReference>
<protein>
    <submittedName>
        <fullName evidence="4">D-glycero-beta-D-manno-heptose-7-phosphate kinase</fullName>
    </submittedName>
</protein>
<dbReference type="KEGG" id="hqi:H9L05_01570"/>
<keyword evidence="2 4" id="KW-0418">Kinase</keyword>
<dbReference type="AlphaFoldDB" id="A0A7H0GW30"/>
<dbReference type="Pfam" id="PF00294">
    <property type="entry name" value="PfkB"/>
    <property type="match status" value="1"/>
</dbReference>
<dbReference type="GO" id="GO:0016773">
    <property type="term" value="F:phosphotransferase activity, alcohol group as acceptor"/>
    <property type="evidence" value="ECO:0007669"/>
    <property type="project" value="InterPro"/>
</dbReference>
<evidence type="ECO:0000256" key="2">
    <source>
        <dbReference type="ARBA" id="ARBA00022777"/>
    </source>
</evidence>
<keyword evidence="5" id="KW-1185">Reference proteome</keyword>
<dbReference type="CDD" id="cd01172">
    <property type="entry name" value="RfaE_like"/>
    <property type="match status" value="1"/>
</dbReference>
<proteinExistence type="predicted"/>
<dbReference type="PANTHER" id="PTHR46969">
    <property type="entry name" value="BIFUNCTIONAL PROTEIN HLDE"/>
    <property type="match status" value="1"/>
</dbReference>
<evidence type="ECO:0000313" key="5">
    <source>
        <dbReference type="Proteomes" id="UP000516093"/>
    </source>
</evidence>
<evidence type="ECO:0000256" key="1">
    <source>
        <dbReference type="ARBA" id="ARBA00022679"/>
    </source>
</evidence>
<dbReference type="SUPFAM" id="SSF53613">
    <property type="entry name" value="Ribokinase-like"/>
    <property type="match status" value="1"/>
</dbReference>
<keyword evidence="1" id="KW-0808">Transferase</keyword>
<evidence type="ECO:0000313" key="4">
    <source>
        <dbReference type="EMBL" id="QNP52496.1"/>
    </source>
</evidence>
<organism evidence="4 5">
    <name type="scientific">Hymenobacter qilianensis</name>
    <dbReference type="NCBI Taxonomy" id="1385715"/>
    <lineage>
        <taxon>Bacteria</taxon>
        <taxon>Pseudomonadati</taxon>
        <taxon>Bacteroidota</taxon>
        <taxon>Cytophagia</taxon>
        <taxon>Cytophagales</taxon>
        <taxon>Hymenobacteraceae</taxon>
        <taxon>Hymenobacter</taxon>
    </lineage>
</organism>
<gene>
    <name evidence="4" type="ORF">H9L05_01570</name>
</gene>
<feature type="domain" description="Carbohydrate kinase PfkB" evidence="3">
    <location>
        <begin position="22"/>
        <end position="320"/>
    </location>
</feature>
<dbReference type="PROSITE" id="PS00583">
    <property type="entry name" value="PFKB_KINASES_1"/>
    <property type="match status" value="1"/>
</dbReference>
<dbReference type="InterPro" id="IPR002173">
    <property type="entry name" value="Carboh/pur_kinase_PfkB_CS"/>
</dbReference>
<dbReference type="Gene3D" id="3.40.1190.20">
    <property type="match status" value="1"/>
</dbReference>
<dbReference type="GO" id="GO:0005829">
    <property type="term" value="C:cytosol"/>
    <property type="evidence" value="ECO:0007669"/>
    <property type="project" value="TreeGrafter"/>
</dbReference>
<dbReference type="GO" id="GO:0033786">
    <property type="term" value="F:heptose-1-phosphate adenylyltransferase activity"/>
    <property type="evidence" value="ECO:0007669"/>
    <property type="project" value="TreeGrafter"/>
</dbReference>
<evidence type="ECO:0000259" key="3">
    <source>
        <dbReference type="Pfam" id="PF00294"/>
    </source>
</evidence>
<dbReference type="Proteomes" id="UP000516093">
    <property type="component" value="Chromosome"/>
</dbReference>
<dbReference type="EMBL" id="CP060784">
    <property type="protein sequence ID" value="QNP52496.1"/>
    <property type="molecule type" value="Genomic_DNA"/>
</dbReference>
<dbReference type="InterPro" id="IPR011611">
    <property type="entry name" value="PfkB_dom"/>
</dbReference>
<reference evidence="4 5" key="1">
    <citation type="submission" date="2020-08" db="EMBL/GenBank/DDBJ databases">
        <title>Genome sequence of Hymenobacter qilianensis JCM 19763T.</title>
        <authorList>
            <person name="Hyun D.-W."/>
            <person name="Bae J.-W."/>
        </authorList>
    </citation>
    <scope>NUCLEOTIDE SEQUENCE [LARGE SCALE GENOMIC DNA]</scope>
    <source>
        <strain evidence="4 5">JCM 19763</strain>
    </source>
</reference>
<dbReference type="GO" id="GO:0033785">
    <property type="term" value="F:heptose 7-phosphate kinase activity"/>
    <property type="evidence" value="ECO:0007669"/>
    <property type="project" value="TreeGrafter"/>
</dbReference>
<dbReference type="InterPro" id="IPR011913">
    <property type="entry name" value="RfaE_dom_I"/>
</dbReference>
<accession>A0A7H0GW30</accession>
<dbReference type="InterPro" id="IPR029056">
    <property type="entry name" value="Ribokinase-like"/>
</dbReference>
<sequence>MPLTVPPTSLPELFAAFNHLRVLIVGDVMLDAYVWGKAGRISPEAPVPIVHVSRTEQRLGGAANVALNVQALGATPLLCAVVGQDAGGDQLLGLLEDKSLSAEGIVRSAHRPTTVKQRILAAGQHLLRIDSEVETDLNATEAADLIARYEALLPQADVVVFEDYDKGVLNENLIQHFIAQARQRNIPTVVDPKRKNFLAYRHCTLFKPNLKELREGLKLDFDDTDADRPQFEAAVQRLRELLTPAIILVTLSDRGVFSDAPATGRNYIPAHLRAISDVSGAGDTVISIAALCVALGLEAPVLAALANLGGGLVCEQVGVVPIEKDRLLEEAQEAGLLSVIVQKEGSVSIRD</sequence>